<protein>
    <submittedName>
        <fullName evidence="2">Uncharacterized protein</fullName>
    </submittedName>
</protein>
<accession>A0A9D4E3Q6</accession>
<reference evidence="2" key="1">
    <citation type="journal article" date="2019" name="bioRxiv">
        <title>The Genome of the Zebra Mussel, Dreissena polymorpha: A Resource for Invasive Species Research.</title>
        <authorList>
            <person name="McCartney M.A."/>
            <person name="Auch B."/>
            <person name="Kono T."/>
            <person name="Mallez S."/>
            <person name="Zhang Y."/>
            <person name="Obille A."/>
            <person name="Becker A."/>
            <person name="Abrahante J.E."/>
            <person name="Garbe J."/>
            <person name="Badalamenti J.P."/>
            <person name="Herman A."/>
            <person name="Mangelson H."/>
            <person name="Liachko I."/>
            <person name="Sullivan S."/>
            <person name="Sone E.D."/>
            <person name="Koren S."/>
            <person name="Silverstein K.A.T."/>
            <person name="Beckman K.B."/>
            <person name="Gohl D.M."/>
        </authorList>
    </citation>
    <scope>NUCLEOTIDE SEQUENCE</scope>
    <source>
        <strain evidence="2">Duluth1</strain>
        <tissue evidence="2">Whole animal</tissue>
    </source>
</reference>
<dbReference type="AlphaFoldDB" id="A0A9D4E3Q6"/>
<reference evidence="2" key="2">
    <citation type="submission" date="2020-11" db="EMBL/GenBank/DDBJ databases">
        <authorList>
            <person name="McCartney M.A."/>
            <person name="Auch B."/>
            <person name="Kono T."/>
            <person name="Mallez S."/>
            <person name="Becker A."/>
            <person name="Gohl D.M."/>
            <person name="Silverstein K.A.T."/>
            <person name="Koren S."/>
            <person name="Bechman K.B."/>
            <person name="Herman A."/>
            <person name="Abrahante J.E."/>
            <person name="Garbe J."/>
        </authorList>
    </citation>
    <scope>NUCLEOTIDE SEQUENCE</scope>
    <source>
        <strain evidence="2">Duluth1</strain>
        <tissue evidence="2">Whole animal</tissue>
    </source>
</reference>
<evidence type="ECO:0000256" key="1">
    <source>
        <dbReference type="SAM" id="MobiDB-lite"/>
    </source>
</evidence>
<evidence type="ECO:0000313" key="2">
    <source>
        <dbReference type="EMBL" id="KAH3771910.1"/>
    </source>
</evidence>
<keyword evidence="3" id="KW-1185">Reference proteome</keyword>
<name>A0A9D4E3Q6_DREPO</name>
<organism evidence="2 3">
    <name type="scientific">Dreissena polymorpha</name>
    <name type="common">Zebra mussel</name>
    <name type="synonym">Mytilus polymorpha</name>
    <dbReference type="NCBI Taxonomy" id="45954"/>
    <lineage>
        <taxon>Eukaryota</taxon>
        <taxon>Metazoa</taxon>
        <taxon>Spiralia</taxon>
        <taxon>Lophotrochozoa</taxon>
        <taxon>Mollusca</taxon>
        <taxon>Bivalvia</taxon>
        <taxon>Autobranchia</taxon>
        <taxon>Heteroconchia</taxon>
        <taxon>Euheterodonta</taxon>
        <taxon>Imparidentia</taxon>
        <taxon>Neoheterodontei</taxon>
        <taxon>Myida</taxon>
        <taxon>Dreissenoidea</taxon>
        <taxon>Dreissenidae</taxon>
        <taxon>Dreissena</taxon>
    </lineage>
</organism>
<feature type="region of interest" description="Disordered" evidence="1">
    <location>
        <begin position="18"/>
        <end position="41"/>
    </location>
</feature>
<gene>
    <name evidence="2" type="ORF">DPMN_173239</name>
</gene>
<sequence>MQFLSDMWMVINHALHEDEENHNTREAIGAGRAESSTSTPATISRDAVWTLGMLGEDSRVDRCRAHC</sequence>
<dbReference type="EMBL" id="JAIWYP010000009">
    <property type="protein sequence ID" value="KAH3771910.1"/>
    <property type="molecule type" value="Genomic_DNA"/>
</dbReference>
<dbReference type="Proteomes" id="UP000828390">
    <property type="component" value="Unassembled WGS sequence"/>
</dbReference>
<evidence type="ECO:0000313" key="3">
    <source>
        <dbReference type="Proteomes" id="UP000828390"/>
    </source>
</evidence>
<comment type="caution">
    <text evidence="2">The sequence shown here is derived from an EMBL/GenBank/DDBJ whole genome shotgun (WGS) entry which is preliminary data.</text>
</comment>
<proteinExistence type="predicted"/>